<evidence type="ECO:0000256" key="5">
    <source>
        <dbReference type="ARBA" id="ARBA00022679"/>
    </source>
</evidence>
<keyword evidence="9" id="KW-0833">Ubl conjugation pathway</keyword>
<dbReference type="PANTHER" id="PTHR46913:SF1">
    <property type="entry name" value="RING-H2 FINGER PROTEIN ATL16"/>
    <property type="match status" value="1"/>
</dbReference>
<name>A0ABC8TXC3_9AQUA</name>
<evidence type="ECO:0000256" key="10">
    <source>
        <dbReference type="ARBA" id="ARBA00022833"/>
    </source>
</evidence>
<sequence length="167" mass="18773">MASQDYQHSHWYFTDLSHSTEFHGQGLLIIFVFFFSIILLITYLLFTFGCRYRQFSSSNSANQSSASHHAIAVPAPSSLGLDASTIQSFPMFLHRKSSSSEDNSNVFRENECSICLGLFQDDEMVKVLPECLHAYHSECVDKWLSARSSCPLCRSSLDSNSSTAAHR</sequence>
<evidence type="ECO:0000256" key="13">
    <source>
        <dbReference type="ARBA" id="ARBA00024209"/>
    </source>
</evidence>
<keyword evidence="7" id="KW-0479">Metal-binding</keyword>
<keyword evidence="18" id="KW-1185">Reference proteome</keyword>
<keyword evidence="5" id="KW-0808">Transferase</keyword>
<evidence type="ECO:0000256" key="4">
    <source>
        <dbReference type="ARBA" id="ARBA00012483"/>
    </source>
</evidence>
<evidence type="ECO:0000256" key="1">
    <source>
        <dbReference type="ARBA" id="ARBA00000900"/>
    </source>
</evidence>
<keyword evidence="12 15" id="KW-0472">Membrane</keyword>
<keyword evidence="8 14" id="KW-0863">Zinc-finger</keyword>
<comment type="similarity">
    <text evidence="13">Belongs to the RING-type zinc finger family. ATL subfamily.</text>
</comment>
<dbReference type="EMBL" id="CAUOFW020005747">
    <property type="protein sequence ID" value="CAK9171464.1"/>
    <property type="molecule type" value="Genomic_DNA"/>
</dbReference>
<dbReference type="PANTHER" id="PTHR46913">
    <property type="entry name" value="RING-H2 FINGER PROTEIN ATL16"/>
    <property type="match status" value="1"/>
</dbReference>
<dbReference type="Proteomes" id="UP001642360">
    <property type="component" value="Unassembled WGS sequence"/>
</dbReference>
<dbReference type="InterPro" id="IPR044600">
    <property type="entry name" value="ATL1/ATL16-like"/>
</dbReference>
<gene>
    <name evidence="17" type="ORF">ILEXP_LOCUS41032</name>
</gene>
<comment type="pathway">
    <text evidence="3">Protein modification; protein ubiquitination.</text>
</comment>
<dbReference type="InterPro" id="IPR001841">
    <property type="entry name" value="Znf_RING"/>
</dbReference>
<dbReference type="SUPFAM" id="SSF57850">
    <property type="entry name" value="RING/U-box"/>
    <property type="match status" value="1"/>
</dbReference>
<dbReference type="Gene3D" id="3.30.40.10">
    <property type="entry name" value="Zinc/RING finger domain, C3HC4 (zinc finger)"/>
    <property type="match status" value="1"/>
</dbReference>
<evidence type="ECO:0000256" key="14">
    <source>
        <dbReference type="PROSITE-ProRule" id="PRU00175"/>
    </source>
</evidence>
<evidence type="ECO:0000256" key="12">
    <source>
        <dbReference type="ARBA" id="ARBA00023136"/>
    </source>
</evidence>
<keyword evidence="6 15" id="KW-0812">Transmembrane</keyword>
<keyword evidence="10" id="KW-0862">Zinc</keyword>
<organism evidence="17 18">
    <name type="scientific">Ilex paraguariensis</name>
    <name type="common">yerba mate</name>
    <dbReference type="NCBI Taxonomy" id="185542"/>
    <lineage>
        <taxon>Eukaryota</taxon>
        <taxon>Viridiplantae</taxon>
        <taxon>Streptophyta</taxon>
        <taxon>Embryophyta</taxon>
        <taxon>Tracheophyta</taxon>
        <taxon>Spermatophyta</taxon>
        <taxon>Magnoliopsida</taxon>
        <taxon>eudicotyledons</taxon>
        <taxon>Gunneridae</taxon>
        <taxon>Pentapetalae</taxon>
        <taxon>asterids</taxon>
        <taxon>campanulids</taxon>
        <taxon>Aquifoliales</taxon>
        <taxon>Aquifoliaceae</taxon>
        <taxon>Ilex</taxon>
    </lineage>
</organism>
<evidence type="ECO:0000313" key="17">
    <source>
        <dbReference type="EMBL" id="CAK9171464.1"/>
    </source>
</evidence>
<dbReference type="PROSITE" id="PS50089">
    <property type="entry name" value="ZF_RING_2"/>
    <property type="match status" value="1"/>
</dbReference>
<evidence type="ECO:0000256" key="6">
    <source>
        <dbReference type="ARBA" id="ARBA00022692"/>
    </source>
</evidence>
<evidence type="ECO:0000256" key="8">
    <source>
        <dbReference type="ARBA" id="ARBA00022771"/>
    </source>
</evidence>
<feature type="transmembrane region" description="Helical" evidence="15">
    <location>
        <begin position="26"/>
        <end position="46"/>
    </location>
</feature>
<dbReference type="GO" id="GO:0016020">
    <property type="term" value="C:membrane"/>
    <property type="evidence" value="ECO:0007669"/>
    <property type="project" value="UniProtKB-SubCell"/>
</dbReference>
<dbReference type="SMART" id="SM00184">
    <property type="entry name" value="RING"/>
    <property type="match status" value="1"/>
</dbReference>
<reference evidence="17 18" key="1">
    <citation type="submission" date="2024-02" db="EMBL/GenBank/DDBJ databases">
        <authorList>
            <person name="Vignale AGUSTIN F."/>
            <person name="Sosa J E."/>
            <person name="Modenutti C."/>
        </authorList>
    </citation>
    <scope>NUCLEOTIDE SEQUENCE [LARGE SCALE GENOMIC DNA]</scope>
</reference>
<dbReference type="Pfam" id="PF13639">
    <property type="entry name" value="zf-RING_2"/>
    <property type="match status" value="1"/>
</dbReference>
<comment type="catalytic activity">
    <reaction evidence="1">
        <text>S-ubiquitinyl-[E2 ubiquitin-conjugating enzyme]-L-cysteine + [acceptor protein]-L-lysine = [E2 ubiquitin-conjugating enzyme]-L-cysteine + N(6)-ubiquitinyl-[acceptor protein]-L-lysine.</text>
        <dbReference type="EC" id="2.3.2.27"/>
    </reaction>
</comment>
<evidence type="ECO:0000256" key="11">
    <source>
        <dbReference type="ARBA" id="ARBA00022989"/>
    </source>
</evidence>
<comment type="subcellular location">
    <subcellularLocation>
        <location evidence="2">Membrane</location>
        <topology evidence="2">Single-pass membrane protein</topology>
    </subcellularLocation>
</comment>
<dbReference type="GO" id="GO:0008270">
    <property type="term" value="F:zinc ion binding"/>
    <property type="evidence" value="ECO:0007669"/>
    <property type="project" value="UniProtKB-KW"/>
</dbReference>
<keyword evidence="11 15" id="KW-1133">Transmembrane helix</keyword>
<evidence type="ECO:0000259" key="16">
    <source>
        <dbReference type="PROSITE" id="PS50089"/>
    </source>
</evidence>
<evidence type="ECO:0000256" key="15">
    <source>
        <dbReference type="SAM" id="Phobius"/>
    </source>
</evidence>
<accession>A0ABC8TXC3</accession>
<evidence type="ECO:0000313" key="18">
    <source>
        <dbReference type="Proteomes" id="UP001642360"/>
    </source>
</evidence>
<dbReference type="AlphaFoldDB" id="A0ABC8TXC3"/>
<proteinExistence type="inferred from homology"/>
<evidence type="ECO:0000256" key="2">
    <source>
        <dbReference type="ARBA" id="ARBA00004167"/>
    </source>
</evidence>
<comment type="caution">
    <text evidence="17">The sequence shown here is derived from an EMBL/GenBank/DDBJ whole genome shotgun (WGS) entry which is preliminary data.</text>
</comment>
<protein>
    <recommendedName>
        <fullName evidence="4">RING-type E3 ubiquitin transferase</fullName>
        <ecNumber evidence="4">2.3.2.27</ecNumber>
    </recommendedName>
</protein>
<dbReference type="EC" id="2.3.2.27" evidence="4"/>
<dbReference type="InterPro" id="IPR013083">
    <property type="entry name" value="Znf_RING/FYVE/PHD"/>
</dbReference>
<dbReference type="GO" id="GO:0061630">
    <property type="term" value="F:ubiquitin protein ligase activity"/>
    <property type="evidence" value="ECO:0007669"/>
    <property type="project" value="UniProtKB-EC"/>
</dbReference>
<feature type="domain" description="RING-type" evidence="16">
    <location>
        <begin position="112"/>
        <end position="154"/>
    </location>
</feature>
<evidence type="ECO:0000256" key="3">
    <source>
        <dbReference type="ARBA" id="ARBA00004906"/>
    </source>
</evidence>
<evidence type="ECO:0000256" key="7">
    <source>
        <dbReference type="ARBA" id="ARBA00022723"/>
    </source>
</evidence>
<evidence type="ECO:0000256" key="9">
    <source>
        <dbReference type="ARBA" id="ARBA00022786"/>
    </source>
</evidence>